<evidence type="ECO:0000256" key="1">
    <source>
        <dbReference type="ARBA" id="ARBA00004141"/>
    </source>
</evidence>
<evidence type="ECO:0000256" key="5">
    <source>
        <dbReference type="SAM" id="Phobius"/>
    </source>
</evidence>
<dbReference type="InterPro" id="IPR053153">
    <property type="entry name" value="APC_K+_Transporter"/>
</dbReference>
<dbReference type="InterPro" id="IPR002293">
    <property type="entry name" value="AA/rel_permease1"/>
</dbReference>
<keyword evidence="2 5" id="KW-0812">Transmembrane</keyword>
<organism evidence="6 7">
    <name type="scientific">Candidatus Saganbacteria bacterium</name>
    <dbReference type="NCBI Taxonomy" id="2575572"/>
    <lineage>
        <taxon>Bacteria</taxon>
        <taxon>Bacillati</taxon>
        <taxon>Saganbacteria</taxon>
    </lineage>
</organism>
<comment type="caution">
    <text evidence="6">The sequence shown here is derived from an EMBL/GenBank/DDBJ whole genome shotgun (WGS) entry which is preliminary data.</text>
</comment>
<feature type="transmembrane region" description="Helical" evidence="5">
    <location>
        <begin position="174"/>
        <end position="201"/>
    </location>
</feature>
<feature type="transmembrane region" description="Helical" evidence="5">
    <location>
        <begin position="309"/>
        <end position="331"/>
    </location>
</feature>
<sequence>MLPKEISLFRKLKEVFIGKARNPFDPQVFHQISLIAFFAWVGLGADGLSSSCYGPAEAFSALGKHYYLGLLVALATALTIFIISESYSQIIELFPTGGGGYIVASKLLSPRVGMVSGCALLIDYVLTITISIASGADALFSFLPPVWIIFKLPCAVFMLLILIVLNLRGVKESVLVLVPVFLFFVLSHAAVIAYALLTHFFGFPAVLHAAAVDVKTSVSDLGLFGLLFMLMRAYSMGAGTYTGIETVSNGLPILREPKVKTAKATMKYMTISLASVVLGLMFAYTLYKVEPQFGKTLNAVLFEKVAGGWGWWGTAFIFATLISEAAILFVAAQTGFIGGPRVLANMAADRWVPKRFALLSDRLVTMNGILIMGCSSIVIMIATKGSVG</sequence>
<feature type="transmembrane region" description="Helical" evidence="5">
    <location>
        <begin position="363"/>
        <end position="382"/>
    </location>
</feature>
<proteinExistence type="predicted"/>
<comment type="subcellular location">
    <subcellularLocation>
        <location evidence="1">Membrane</location>
        <topology evidence="1">Multi-pass membrane protein</topology>
    </subcellularLocation>
</comment>
<feature type="transmembrane region" description="Helical" evidence="5">
    <location>
        <begin position="112"/>
        <end position="134"/>
    </location>
</feature>
<gene>
    <name evidence="6" type="ORF">HZB08_02515</name>
</gene>
<keyword evidence="4 5" id="KW-0472">Membrane</keyword>
<evidence type="ECO:0000256" key="3">
    <source>
        <dbReference type="ARBA" id="ARBA00022989"/>
    </source>
</evidence>
<dbReference type="PANTHER" id="PTHR47704:SF1">
    <property type="entry name" value="POTASSIUM TRANSPORTER KIMA"/>
    <property type="match status" value="1"/>
</dbReference>
<name>A0A9D6YXT5_UNCSA</name>
<evidence type="ECO:0000313" key="7">
    <source>
        <dbReference type="Proteomes" id="UP000808761"/>
    </source>
</evidence>
<dbReference type="GO" id="GO:0016020">
    <property type="term" value="C:membrane"/>
    <property type="evidence" value="ECO:0007669"/>
    <property type="project" value="UniProtKB-SubCell"/>
</dbReference>
<feature type="transmembrane region" description="Helical" evidence="5">
    <location>
        <begin position="265"/>
        <end position="289"/>
    </location>
</feature>
<feature type="transmembrane region" description="Helical" evidence="5">
    <location>
        <begin position="65"/>
        <end position="83"/>
    </location>
</feature>
<reference evidence="6" key="1">
    <citation type="submission" date="2020-07" db="EMBL/GenBank/DDBJ databases">
        <title>Huge and variable diversity of episymbiotic CPR bacteria and DPANN archaea in groundwater ecosystems.</title>
        <authorList>
            <person name="He C.Y."/>
            <person name="Keren R."/>
            <person name="Whittaker M."/>
            <person name="Farag I.F."/>
            <person name="Doudna J."/>
            <person name="Cate J.H.D."/>
            <person name="Banfield J.F."/>
        </authorList>
    </citation>
    <scope>NUCLEOTIDE SEQUENCE</scope>
    <source>
        <strain evidence="6">NC_groundwater_1860_Pr3_B-0.1um_51_7</strain>
    </source>
</reference>
<dbReference type="PANTHER" id="PTHR47704">
    <property type="entry name" value="POTASSIUM TRANSPORTER KIMA"/>
    <property type="match status" value="1"/>
</dbReference>
<dbReference type="Gene3D" id="1.20.1740.10">
    <property type="entry name" value="Amino acid/polyamine transporter I"/>
    <property type="match status" value="1"/>
</dbReference>
<dbReference type="Pfam" id="PF13520">
    <property type="entry name" value="AA_permease_2"/>
    <property type="match status" value="1"/>
</dbReference>
<evidence type="ECO:0000256" key="4">
    <source>
        <dbReference type="ARBA" id="ARBA00023136"/>
    </source>
</evidence>
<dbReference type="AlphaFoldDB" id="A0A9D6YXT5"/>
<dbReference type="GO" id="GO:0022857">
    <property type="term" value="F:transmembrane transporter activity"/>
    <property type="evidence" value="ECO:0007669"/>
    <property type="project" value="InterPro"/>
</dbReference>
<evidence type="ECO:0000256" key="2">
    <source>
        <dbReference type="ARBA" id="ARBA00022692"/>
    </source>
</evidence>
<accession>A0A9D6YXT5</accession>
<keyword evidence="3 5" id="KW-1133">Transmembrane helix</keyword>
<feature type="non-terminal residue" evidence="6">
    <location>
        <position position="388"/>
    </location>
</feature>
<dbReference type="Proteomes" id="UP000808761">
    <property type="component" value="Unassembled WGS sequence"/>
</dbReference>
<evidence type="ECO:0000313" key="6">
    <source>
        <dbReference type="EMBL" id="MBI5078875.1"/>
    </source>
</evidence>
<protein>
    <submittedName>
        <fullName evidence="6">APC family permease</fullName>
    </submittedName>
</protein>
<dbReference type="EMBL" id="JACRKR010000125">
    <property type="protein sequence ID" value="MBI5078875.1"/>
    <property type="molecule type" value="Genomic_DNA"/>
</dbReference>
<feature type="transmembrane region" description="Helical" evidence="5">
    <location>
        <begin position="28"/>
        <end position="45"/>
    </location>
</feature>
<feature type="transmembrane region" description="Helical" evidence="5">
    <location>
        <begin position="146"/>
        <end position="167"/>
    </location>
</feature>